<reference evidence="1 2" key="1">
    <citation type="submission" date="2014-11" db="EMBL/GenBank/DDBJ databases">
        <title>Genome sequence of Flavihumibacter solisilvae 3-3.</title>
        <authorList>
            <person name="Zhou G."/>
            <person name="Li M."/>
            <person name="Wang G."/>
        </authorList>
    </citation>
    <scope>NUCLEOTIDE SEQUENCE [LARGE SCALE GENOMIC DNA]</scope>
    <source>
        <strain evidence="1 2">3-3</strain>
    </source>
</reference>
<dbReference type="Proteomes" id="UP000031408">
    <property type="component" value="Unassembled WGS sequence"/>
</dbReference>
<comment type="caution">
    <text evidence="1">The sequence shown here is derived from an EMBL/GenBank/DDBJ whole genome shotgun (WGS) entry which is preliminary data.</text>
</comment>
<dbReference type="RefSeq" id="WP_039138998.1">
    <property type="nucleotide sequence ID" value="NZ_JSVC01000009.1"/>
</dbReference>
<keyword evidence="2" id="KW-1185">Reference proteome</keyword>
<evidence type="ECO:0000313" key="2">
    <source>
        <dbReference type="Proteomes" id="UP000031408"/>
    </source>
</evidence>
<dbReference type="EMBL" id="JSVC01000009">
    <property type="protein sequence ID" value="KIC94946.1"/>
    <property type="molecule type" value="Genomic_DNA"/>
</dbReference>
<sequence>MGKLLLICVLVVLCTGIVSGQVAEPVSGKYPVSNLRSRYLKVLPGKTTLDSLSLVPGSMHMPGIADSTYEVDWLNGTLTWFSVPPLDSVRVTYRVFSMKLNARRQQMNFDSLLNRAVSQHTIQALTNTVSEPDFFNFGNITYNGSFGRGISFGNAQDAVVSSNLNLQISGYLADSIEIAAAITDNNIPVQPDGTTQQLNEFDRIFLQFKKKGWQLSLGDIDIRQNRNYFLNFYKRLQGGAFENTSQISPGILNRTLVSGSIAKGKFTRNIFNGIEGNQGPYRLTGANNELYFVVLAGTERVYIDGELLQRGEDMDYVINYNTAEITFTPRRMINKDRRIQVEFEYADRNYLNTNLYLSNETDFGKRFRFRMGVFSNNDAKNSPINQSLDAKQKQFLGLIGDSVQKAFYPVASIDSFSADKILYMKIPNPVDPAADSIYVYSTNPDSARYNLSFIDVGDGNGNYIPDLNAANGKVYKWIEPLNGRPQGRYEAATFLVTPKRQQVLTFGGDYFISGKTSISADIGMSNYDINSFSHRNKGNDRGFAGRVQAKHIEKISSKLKIQGDGSLEWVEHTFRPVERLRNVEFTRDWGLPLVVQPADETIYTAGLELADEKENRLRYQVTGYNRNDNFNGIRNSLSHQQAVSGWKFNNIISITKSSSLADKGNFFRPSIDIAKTLPSLRNYTLGFNYALEHNEARNKATDTLTPYSFSFDVVKFYLKSDEEKTNKWSVSYYTRSDQVPMGKSLVRTDRSQNFTATAELMSNEAHQVRLNATYRTLQVYQKTALNTGSDKSLLGRIEYMINEWNGAVTGNLLYELGSGQEQKRDFAFLEVPAGQGEYTWFDYNNDGVQQLNEFEIALFQDQAKFIRIFTPTNEFVKAAYNSFNYSLGFNPRSLFDQATVKGMRKFISRINLQSSLQLFKKEISDGMAQFNPFSDALNDSSLISLANIWVNSVSFNKFSPKWGFDVSNARNKGKVLLTYGLESRLLTEWTMRTRWNMSRRITLELVGRDGSNGLVSGNEKFENKNYQVEQYSLEPRLTFTRGATFRIIGSYKYSNKENTQGAKEKYSSNAFAADAKYNILQSASVQGKFTYSAIRFPYETNNTVSYIMLDGLRPGKNLLWSLDLTKRLGKNLEVNIQYEGRKPGETRVIHVGRAALRAIL</sequence>
<accession>A0A0C1L5Y0</accession>
<evidence type="ECO:0000313" key="1">
    <source>
        <dbReference type="EMBL" id="KIC94946.1"/>
    </source>
</evidence>
<name>A0A0C1L5Y0_9BACT</name>
<organism evidence="1 2">
    <name type="scientific">Flavihumibacter solisilvae</name>
    <dbReference type="NCBI Taxonomy" id="1349421"/>
    <lineage>
        <taxon>Bacteria</taxon>
        <taxon>Pseudomonadati</taxon>
        <taxon>Bacteroidota</taxon>
        <taxon>Chitinophagia</taxon>
        <taxon>Chitinophagales</taxon>
        <taxon>Chitinophagaceae</taxon>
        <taxon>Flavihumibacter</taxon>
    </lineage>
</organism>
<protein>
    <submittedName>
        <fullName evidence="1">Uncharacterized protein</fullName>
    </submittedName>
</protein>
<dbReference type="STRING" id="1349421.OI18_08585"/>
<dbReference type="AlphaFoldDB" id="A0A0C1L5Y0"/>
<proteinExistence type="predicted"/>
<gene>
    <name evidence="1" type="ORF">OI18_08585</name>
</gene>